<dbReference type="EMBL" id="JBHTEB010000001">
    <property type="protein sequence ID" value="MFD0312869.1"/>
    <property type="molecule type" value="Genomic_DNA"/>
</dbReference>
<evidence type="ECO:0000256" key="1">
    <source>
        <dbReference type="SAM" id="MobiDB-lite"/>
    </source>
</evidence>
<accession>A0ABW2W5P9</accession>
<keyword evidence="2" id="KW-1133">Transmembrane helix</keyword>
<evidence type="ECO:0000256" key="2">
    <source>
        <dbReference type="SAM" id="Phobius"/>
    </source>
</evidence>
<evidence type="ECO:0000313" key="4">
    <source>
        <dbReference type="Proteomes" id="UP001597023"/>
    </source>
</evidence>
<feature type="compositionally biased region" description="Low complexity" evidence="1">
    <location>
        <begin position="71"/>
        <end position="83"/>
    </location>
</feature>
<protein>
    <recommendedName>
        <fullName evidence="5">Integral membrane protein</fullName>
    </recommendedName>
</protein>
<proteinExistence type="predicted"/>
<evidence type="ECO:0000313" key="3">
    <source>
        <dbReference type="EMBL" id="MFD0312869.1"/>
    </source>
</evidence>
<organism evidence="3 4">
    <name type="scientific">Streptomyces flavalbus</name>
    <dbReference type="NCBI Taxonomy" id="2665155"/>
    <lineage>
        <taxon>Bacteria</taxon>
        <taxon>Bacillati</taxon>
        <taxon>Actinomycetota</taxon>
        <taxon>Actinomycetes</taxon>
        <taxon>Kitasatosporales</taxon>
        <taxon>Streptomycetaceae</taxon>
        <taxon>Streptomyces</taxon>
    </lineage>
</organism>
<comment type="caution">
    <text evidence="3">The sequence shown here is derived from an EMBL/GenBank/DDBJ whole genome shotgun (WGS) entry which is preliminary data.</text>
</comment>
<reference evidence="4" key="1">
    <citation type="journal article" date="2019" name="Int. J. Syst. Evol. Microbiol.">
        <title>The Global Catalogue of Microorganisms (GCM) 10K type strain sequencing project: providing services to taxonomists for standard genome sequencing and annotation.</title>
        <authorList>
            <consortium name="The Broad Institute Genomics Platform"/>
            <consortium name="The Broad Institute Genome Sequencing Center for Infectious Disease"/>
            <person name="Wu L."/>
            <person name="Ma J."/>
        </authorList>
    </citation>
    <scope>NUCLEOTIDE SEQUENCE [LARGE SCALE GENOMIC DNA]</scope>
    <source>
        <strain evidence="4">CGMCC 4.7400</strain>
    </source>
</reference>
<keyword evidence="4" id="KW-1185">Reference proteome</keyword>
<feature type="region of interest" description="Disordered" evidence="1">
    <location>
        <begin position="53"/>
        <end position="122"/>
    </location>
</feature>
<keyword evidence="2" id="KW-0812">Transmembrane</keyword>
<gene>
    <name evidence="3" type="ORF">ACFQZ6_01210</name>
</gene>
<name>A0ABW2W5P9_9ACTN</name>
<keyword evidence="2" id="KW-0472">Membrane</keyword>
<feature type="transmembrane region" description="Helical" evidence="2">
    <location>
        <begin position="30"/>
        <end position="48"/>
    </location>
</feature>
<feature type="compositionally biased region" description="Low complexity" evidence="1">
    <location>
        <begin position="53"/>
        <end position="62"/>
    </location>
</feature>
<dbReference type="Proteomes" id="UP001597023">
    <property type="component" value="Unassembled WGS sequence"/>
</dbReference>
<dbReference type="RefSeq" id="WP_381604450.1">
    <property type="nucleotide sequence ID" value="NZ_JBHTEB010000001.1"/>
</dbReference>
<evidence type="ECO:0008006" key="5">
    <source>
        <dbReference type="Google" id="ProtNLM"/>
    </source>
</evidence>
<sequence>MSTTRVPGSPARSYAAPALTLEPGRIRNNALIIIGVPLVLIVVLAVAYRASGEGDGSSAGSDYWSGDSPFGGVPDGAPGDAGDIPSWSDGVTDEPTDFYGTQEPTDEPTDPDTATGEEYADDPNAQTVMAYFAAIDGGDYTTAWQLGGQNLAADFESFSDGFTTTAAVAVTVDGVEGDLVFATVTSRESDGTQKVFDGSYTVRDGVITAADVTERQ</sequence>